<dbReference type="AlphaFoldDB" id="F4Q9U9"/>
<dbReference type="Proteomes" id="UP000007797">
    <property type="component" value="Unassembled WGS sequence"/>
</dbReference>
<sequence>MDKLFHHVLITNKYLSKLIWSKVPVVHRVLQIDTKKVSEMVSLADYITFGITDRFIQSFTLDYVNTVIDRSNARYYSELFELILKTKNQVAMIHMIDILTRVDRFIFEPNTPLSSIIINIEMVTILQQYLTRPTSPNNTFKFKQSDSLSLMNERNDEKCIPIPTQRQIFYHFNNLAEPKDNDKIVVMNVDFNVLEQMLIEIITKCSKVFGGVTWRRLLRGSIALNLIKVLELIARLLSSDTIILVELESFPPRGTTQHLELFHTAIVKHLTVVSPHTQVAVDNDNIDYLVYCSKNFSDFWKINGLSIFDSALKTGKHRITNYILDNMVLLECKKTDDNNNNNSSRISIEDISPQLISLRMINCLFELVTIHQSDILSGTFSKFLGRAIQAQDYSLAKYLLNDQPAAVQNDLEFAFEMALVSDKQIALEMLVSYSEKTGQSLPLPLKSTSSAKNQRYILEKFSVAHPIQELIIPLGILVNQETIRIVRSLGGDPMKIFPLEDLVNVAQHLQCLEGIDFDYHRDQDKFGQLVELAIINQNPINGLEIIKLLFDQVKNNEDLSNTDKQKLYDSEQGFIQFAFSHKHVESLMMDDDDSIIEYFWNVLYSGQKYKDKRVILKGFRKFNSGIQNSQLLSKKQFTKVVDKLSQLSEQAMNGNQKDIKEIRVYCHKLENLIIKNQH</sequence>
<dbReference type="EMBL" id="GL883026">
    <property type="protein sequence ID" value="EGG15468.1"/>
    <property type="molecule type" value="Genomic_DNA"/>
</dbReference>
<keyword evidence="2" id="KW-1185">Reference proteome</keyword>
<gene>
    <name evidence="1" type="ORF">DFA_10307</name>
</gene>
<accession>F4Q9U9</accession>
<reference evidence="2" key="1">
    <citation type="journal article" date="2011" name="Genome Res.">
        <title>Phylogeny-wide analysis of social amoeba genomes highlights ancient origins for complex intercellular communication.</title>
        <authorList>
            <person name="Heidel A.J."/>
            <person name="Lawal H.M."/>
            <person name="Felder M."/>
            <person name="Schilde C."/>
            <person name="Helps N.R."/>
            <person name="Tunggal B."/>
            <person name="Rivero F."/>
            <person name="John U."/>
            <person name="Schleicher M."/>
            <person name="Eichinger L."/>
            <person name="Platzer M."/>
            <person name="Noegel A.A."/>
            <person name="Schaap P."/>
            <person name="Gloeckner G."/>
        </authorList>
    </citation>
    <scope>NUCLEOTIDE SEQUENCE [LARGE SCALE GENOMIC DNA]</scope>
    <source>
        <strain evidence="2">SH3</strain>
    </source>
</reference>
<protein>
    <submittedName>
        <fullName evidence="1">Uncharacterized protein</fullName>
    </submittedName>
</protein>
<dbReference type="RefSeq" id="XP_004354210.1">
    <property type="nucleotide sequence ID" value="XM_004354158.1"/>
</dbReference>
<proteinExistence type="predicted"/>
<dbReference type="GeneID" id="14867567"/>
<evidence type="ECO:0000313" key="2">
    <source>
        <dbReference type="Proteomes" id="UP000007797"/>
    </source>
</evidence>
<name>F4Q9U9_CACFS</name>
<organism evidence="1 2">
    <name type="scientific">Cavenderia fasciculata</name>
    <name type="common">Slime mold</name>
    <name type="synonym">Dictyostelium fasciculatum</name>
    <dbReference type="NCBI Taxonomy" id="261658"/>
    <lineage>
        <taxon>Eukaryota</taxon>
        <taxon>Amoebozoa</taxon>
        <taxon>Evosea</taxon>
        <taxon>Eumycetozoa</taxon>
        <taxon>Dictyostelia</taxon>
        <taxon>Acytosteliales</taxon>
        <taxon>Cavenderiaceae</taxon>
        <taxon>Cavenderia</taxon>
    </lineage>
</organism>
<evidence type="ECO:0000313" key="1">
    <source>
        <dbReference type="EMBL" id="EGG15468.1"/>
    </source>
</evidence>
<dbReference type="KEGG" id="dfa:DFA_10307"/>